<evidence type="ECO:0000313" key="3">
    <source>
        <dbReference type="EMBL" id="CCI55312.1"/>
    </source>
</evidence>
<dbReference type="AlphaFoldDB" id="L0P2D6"/>
<feature type="region of interest" description="Disordered" evidence="1">
    <location>
        <begin position="161"/>
        <end position="204"/>
    </location>
</feature>
<sequence>MSRCLLASGTLLAVELLNDFMLWVQIDKNEWEAKWWVWLMLSDGYGGFLMSLLSAWLAYMGSMWFKWSLAAINFSDLCPSSYYSCEIHHTNPAVQEPDRFRAIELLAPPASLAPGRYLRRPPQPFSTTYAPIAPLSRPALPFWPTSELPIKAATLLPSPWRRRPPTPFRLRPPNTPPPLAPGCSTTTSLPTGSPGSTTRPHGTAHCNGISHLSNVLPTMHSSILKSGTQALNVPSEQQFFIYTMHSQAVPDQPGGLLHKAIVIYTMHSQAVPDQPGGLLDNSFTQYIHKLVEANSMLLVGFNLEDYFPSLGRMNMVRRVVCARPRRSGAAGAEVVEEGGAAGPRRRWRPQPEGGRRAAAPKAREEGGGATAREEGGGLDGELGRRPEGERWPGEWGDGGVGGGEGLRRLDLDAGGGQGPGRPAAPGAQSPEIDLVLEQQGLCGVFRKNNRNCRGFFAKQFK</sequence>
<feature type="compositionally biased region" description="Low complexity" evidence="1">
    <location>
        <begin position="181"/>
        <end position="203"/>
    </location>
</feature>
<keyword evidence="2" id="KW-0812">Transmembrane</keyword>
<organism evidence="3">
    <name type="scientific">Phyllostachys edulis</name>
    <name type="common">Tortoise shell bamboo</name>
    <name type="synonym">Bambusa edulis</name>
    <dbReference type="NCBI Taxonomy" id="38705"/>
    <lineage>
        <taxon>Eukaryota</taxon>
        <taxon>Viridiplantae</taxon>
        <taxon>Streptophyta</taxon>
        <taxon>Embryophyta</taxon>
        <taxon>Tracheophyta</taxon>
        <taxon>Spermatophyta</taxon>
        <taxon>Magnoliopsida</taxon>
        <taxon>Liliopsida</taxon>
        <taxon>Poales</taxon>
        <taxon>Poaceae</taxon>
        <taxon>BOP clade</taxon>
        <taxon>Bambusoideae</taxon>
        <taxon>Arundinarodae</taxon>
        <taxon>Arundinarieae</taxon>
        <taxon>Arundinariinae</taxon>
        <taxon>Phyllostachys</taxon>
    </lineage>
</organism>
<evidence type="ECO:0000256" key="1">
    <source>
        <dbReference type="SAM" id="MobiDB-lite"/>
    </source>
</evidence>
<proteinExistence type="predicted"/>
<evidence type="ECO:0000256" key="2">
    <source>
        <dbReference type="SAM" id="Phobius"/>
    </source>
</evidence>
<feature type="compositionally biased region" description="Basic and acidic residues" evidence="1">
    <location>
        <begin position="361"/>
        <end position="392"/>
    </location>
</feature>
<feature type="region of interest" description="Disordered" evidence="1">
    <location>
        <begin position="327"/>
        <end position="429"/>
    </location>
</feature>
<keyword evidence="2" id="KW-1133">Transmembrane helix</keyword>
<reference evidence="3" key="1">
    <citation type="submission" date="2012-05" db="EMBL/GenBank/DDBJ databases">
        <authorList>
            <person name="Han B."/>
            <person name="Lu Y."/>
            <person name="Feng Q."/>
            <person name="Zhao Q."/>
            <person name="Lu T.T."/>
            <person name="Li Y."/>
            <person name="Liu K.Y."/>
            <person name="Huang X.H."/>
            <person name="Fan D.L."/>
            <person name="Weng Q.J."/>
            <person name="Zhang L."/>
            <person name="Lu Y.Q."/>
            <person name="Guo Y.L."/>
            <person name="Li W.J."/>
            <person name="Zhou C.C."/>
            <person name="Lu H.Y."/>
            <person name="Huang T."/>
            <person name="Zhu C.R."/>
            <person name="Zhao Y."/>
            <person name="Hu T."/>
            <person name="Yao N."/>
        </authorList>
    </citation>
    <scope>NUCLEOTIDE SEQUENCE</scope>
</reference>
<gene>
    <name evidence="3" type="primary">PH01B001I13.8</name>
</gene>
<accession>L0P2D6</accession>
<feature type="compositionally biased region" description="Gly residues" evidence="1">
    <location>
        <begin position="395"/>
        <end position="404"/>
    </location>
</feature>
<feature type="transmembrane region" description="Helical" evidence="2">
    <location>
        <begin position="35"/>
        <end position="59"/>
    </location>
</feature>
<feature type="compositionally biased region" description="Low complexity" evidence="1">
    <location>
        <begin position="420"/>
        <end position="429"/>
    </location>
</feature>
<dbReference type="EMBL" id="FO203437">
    <property type="protein sequence ID" value="CCI55312.1"/>
    <property type="molecule type" value="Genomic_DNA"/>
</dbReference>
<keyword evidence="2" id="KW-0472">Membrane</keyword>
<name>L0P2D6_PHYED</name>
<protein>
    <submittedName>
        <fullName evidence="3">PH01B001I13.8 protein</fullName>
    </submittedName>
</protein>